<gene>
    <name evidence="2" type="ORF">RSSM_03575</name>
</gene>
<reference evidence="2 3" key="1">
    <citation type="journal article" date="2013" name="Mar. Genomics">
        <title>Expression of sulfatases in Rhodopirellula baltica and the diversity of sulfatases in the genus Rhodopirellula.</title>
        <authorList>
            <person name="Wegner C.E."/>
            <person name="Richter-Heitmann T."/>
            <person name="Klindworth A."/>
            <person name="Klockow C."/>
            <person name="Richter M."/>
            <person name="Achstetter T."/>
            <person name="Glockner F.O."/>
            <person name="Harder J."/>
        </authorList>
    </citation>
    <scope>NUCLEOTIDE SEQUENCE [LARGE SCALE GENOMIC DNA]</scope>
    <source>
        <strain evidence="2 3">SM41</strain>
    </source>
</reference>
<dbReference type="AlphaFoldDB" id="M5U0K3"/>
<comment type="caution">
    <text evidence="2">The sequence shown here is derived from an EMBL/GenBank/DDBJ whole genome shotgun (WGS) entry which is preliminary data.</text>
</comment>
<evidence type="ECO:0000313" key="3">
    <source>
        <dbReference type="Proteomes" id="UP000011885"/>
    </source>
</evidence>
<evidence type="ECO:0000313" key="2">
    <source>
        <dbReference type="EMBL" id="EMI54985.1"/>
    </source>
</evidence>
<dbReference type="InterPro" id="IPR025139">
    <property type="entry name" value="DUF4062"/>
</dbReference>
<dbReference type="Pfam" id="PF13271">
    <property type="entry name" value="DUF4062"/>
    <property type="match status" value="1"/>
</dbReference>
<proteinExistence type="predicted"/>
<dbReference type="EMBL" id="ANOH01000237">
    <property type="protein sequence ID" value="EMI54985.1"/>
    <property type="molecule type" value="Genomic_DNA"/>
</dbReference>
<protein>
    <recommendedName>
        <fullName evidence="1">DUF4062 domain-containing protein</fullName>
    </recommendedName>
</protein>
<dbReference type="RefSeq" id="WP_008680939.1">
    <property type="nucleotide sequence ID" value="NZ_ANOH01000237.1"/>
</dbReference>
<accession>M5U0K3</accession>
<evidence type="ECO:0000259" key="1">
    <source>
        <dbReference type="Pfam" id="PF13271"/>
    </source>
</evidence>
<sequence length="203" mass="23522">MNDADQPVVMVSSSVYQNESLLDQIYGSLIGFGYSVWMSHKGTIPVNPGKSNFENCIEAVENCDIFLGLVTPFYGSGRNSDGFSITHLEQRRAVELRKPRWFVSDYRVNFARQLLRQYRFTKQNKPRRSFKFAKTPVMDHEGVLDMYEEAVLLDSGLPVEHRPGIWVHDYRRPEEALFYISEQLRDLSRIQSFLNTKEAEDGE</sequence>
<keyword evidence="3" id="KW-1185">Reference proteome</keyword>
<feature type="domain" description="DUF4062" evidence="1">
    <location>
        <begin position="9"/>
        <end position="93"/>
    </location>
</feature>
<dbReference type="PATRIC" id="fig|1263870.3.peg.3798"/>
<dbReference type="OrthoDB" id="292810at2"/>
<dbReference type="Proteomes" id="UP000011885">
    <property type="component" value="Unassembled WGS sequence"/>
</dbReference>
<organism evidence="2 3">
    <name type="scientific">Rhodopirellula sallentina SM41</name>
    <dbReference type="NCBI Taxonomy" id="1263870"/>
    <lineage>
        <taxon>Bacteria</taxon>
        <taxon>Pseudomonadati</taxon>
        <taxon>Planctomycetota</taxon>
        <taxon>Planctomycetia</taxon>
        <taxon>Pirellulales</taxon>
        <taxon>Pirellulaceae</taxon>
        <taxon>Rhodopirellula</taxon>
    </lineage>
</organism>
<name>M5U0K3_9BACT</name>